<dbReference type="Proteomes" id="UP000029733">
    <property type="component" value="Unassembled WGS sequence"/>
</dbReference>
<dbReference type="GO" id="GO:0006388">
    <property type="term" value="P:tRNA splicing, via endonucleolytic cleavage and ligation"/>
    <property type="evidence" value="ECO:0007669"/>
    <property type="project" value="TreeGrafter"/>
</dbReference>
<dbReference type="AlphaFoldDB" id="A0A4U8TC00"/>
<proteinExistence type="predicted"/>
<sequence>MRILVLMRGVPASGKSTWIAKNRLEAYAISPDTLRLLHASPTLSADNHLGIPQESDNAVWKLLLELLEARMAKGEFSIIDATHVKHSAIRRYEDLCEKYRYRIVVVDFSDVPLEVALERNAARGRQNIESNKNTESSHANFIESNSDQNAINADFAHYKSVKESVIYKMHESLQESLKSPLPSKYKVIKPHDTTALTYAPLDLSKYKKIHHFGDIHGCYSALIRYFLYQNGADSMQEFIASCVDSTQISREDSTDSMDFIESSAPISQKIQSIAHKALLKSDEYYIFCGDYIDRGVENGKVLRFLLDIMELPNVCLIEGNHERYLRKWGNDEEINTLEFKRFTLRDLQSCGITQRDARNIYRKLRQCALYTFSDIDSTESKAAQNVTNCNESIESKCTKKVLVTHGGLPSLPHNLLLISTHNLIYGSGDYGDVSVCASSFTHNSKEGEFQVFGHRNKEELPLRYEQKNFVLEGKVEFGGALRIVTLEHIDSHFKQPNECLKNADSKNATKVTESAPTESSLESNDKIRVISHNDGFSEIYVKNDLHKNALEYMETYNLLKLIEDMRKSPMVREKKFFNERISSFNFSPKAFFAKSWNALTCKARGLFVDIEAPRILARSYNKFFNLNEMPHLSLDSIKENLAYPLNVYVKENGYLGILSVDNDEFFLTSKSDPTSEYSAMFKSLFDAHFMSLDSINFTESSQESVHKNRSENNGEKLKNKLKYFLKSNNLSLIFEVIEPCFDPHIIEYDAPQIILLDAIFNTLDSKKLPFSELENLAKTYGFKLKIRACKLLDSAELEHFIQEVCKVDFKFIESSAESSKFIESTLDSKSDKNTQGRYIEGFVIEDSKGFMFKVKLHYYNTWKALRGSIELSLQKEHLILQKMLKQSAAANPFISEFWAFIENLVAKKGLQFLQDKDIITLRKMWEDSKMN</sequence>
<dbReference type="Gene3D" id="3.40.50.300">
    <property type="entry name" value="P-loop containing nucleotide triphosphate hydrolases"/>
    <property type="match status" value="1"/>
</dbReference>
<organism evidence="3 4">
    <name type="scientific">Helicobacter jaachi</name>
    <dbReference type="NCBI Taxonomy" id="1677920"/>
    <lineage>
        <taxon>Bacteria</taxon>
        <taxon>Pseudomonadati</taxon>
        <taxon>Campylobacterota</taxon>
        <taxon>Epsilonproteobacteria</taxon>
        <taxon>Campylobacterales</taxon>
        <taxon>Helicobacteraceae</taxon>
        <taxon>Helicobacter</taxon>
    </lineage>
</organism>
<accession>A0A4U8TC00</accession>
<dbReference type="Gene3D" id="3.60.21.10">
    <property type="match status" value="1"/>
</dbReference>
<feature type="domain" description="T4 RNA ligase 1-like N-terminal" evidence="2">
    <location>
        <begin position="602"/>
        <end position="857"/>
    </location>
</feature>
<dbReference type="InterPro" id="IPR027417">
    <property type="entry name" value="P-loop_NTPase"/>
</dbReference>
<dbReference type="PANTHER" id="PTHR32004:SF1">
    <property type="entry name" value="TRNA LIGASE"/>
    <property type="match status" value="1"/>
</dbReference>
<evidence type="ECO:0000313" key="3">
    <source>
        <dbReference type="EMBL" id="TLD96758.1"/>
    </source>
</evidence>
<dbReference type="Pfam" id="PF09511">
    <property type="entry name" value="RNA_lig_T4_1"/>
    <property type="match status" value="1"/>
</dbReference>
<dbReference type="SUPFAM" id="SSF56300">
    <property type="entry name" value="Metallo-dependent phosphatases"/>
    <property type="match status" value="1"/>
</dbReference>
<dbReference type="Pfam" id="PF00149">
    <property type="entry name" value="Metallophos"/>
    <property type="match status" value="1"/>
</dbReference>
<keyword evidence="4" id="KW-1185">Reference proteome</keyword>
<dbReference type="RefSeq" id="WP_138109825.1">
    <property type="nucleotide sequence ID" value="NZ_JRPR02000002.1"/>
</dbReference>
<dbReference type="STRING" id="1677920.LS71_01815"/>
<dbReference type="SUPFAM" id="SSF52540">
    <property type="entry name" value="P-loop containing nucleoside triphosphate hydrolases"/>
    <property type="match status" value="1"/>
</dbReference>
<gene>
    <name evidence="3" type="ORF">LS71_003895</name>
</gene>
<dbReference type="EMBL" id="JRPR02000002">
    <property type="protein sequence ID" value="TLD96758.1"/>
    <property type="molecule type" value="Genomic_DNA"/>
</dbReference>
<dbReference type="GO" id="GO:0003972">
    <property type="term" value="F:RNA ligase (ATP) activity"/>
    <property type="evidence" value="ECO:0007669"/>
    <property type="project" value="TreeGrafter"/>
</dbReference>
<comment type="caution">
    <text evidence="3">The sequence shown here is derived from an EMBL/GenBank/DDBJ whole genome shotgun (WGS) entry which is preliminary data.</text>
</comment>
<dbReference type="InterPro" id="IPR004843">
    <property type="entry name" value="Calcineurin-like_PHP"/>
</dbReference>
<reference evidence="3 4" key="1">
    <citation type="journal article" date="2014" name="Genome Announc.">
        <title>Draft genome sequences of eight enterohepatic helicobacter species isolated from both laboratory and wild rodents.</title>
        <authorList>
            <person name="Sheh A."/>
            <person name="Shen Z."/>
            <person name="Fox J.G."/>
        </authorList>
    </citation>
    <scope>NUCLEOTIDE SEQUENCE [LARGE SCALE GENOMIC DNA]</scope>
    <source>
        <strain evidence="3 4">MIT 09-6949</strain>
    </source>
</reference>
<dbReference type="InterPro" id="IPR019039">
    <property type="entry name" value="T4-Rnl1-like_N"/>
</dbReference>
<dbReference type="GO" id="GO:0016787">
    <property type="term" value="F:hydrolase activity"/>
    <property type="evidence" value="ECO:0007669"/>
    <property type="project" value="InterPro"/>
</dbReference>
<dbReference type="PANTHER" id="PTHR32004">
    <property type="entry name" value="TRNA LIGASE"/>
    <property type="match status" value="1"/>
</dbReference>
<feature type="domain" description="Calcineurin-like phosphoesterase" evidence="1">
    <location>
        <begin position="208"/>
        <end position="424"/>
    </location>
</feature>
<evidence type="ECO:0000313" key="4">
    <source>
        <dbReference type="Proteomes" id="UP000029733"/>
    </source>
</evidence>
<dbReference type="OrthoDB" id="9807890at2"/>
<dbReference type="InterPro" id="IPR029052">
    <property type="entry name" value="Metallo-depent_PP-like"/>
</dbReference>
<evidence type="ECO:0008006" key="5">
    <source>
        <dbReference type="Google" id="ProtNLM"/>
    </source>
</evidence>
<name>A0A4U8TC00_9HELI</name>
<protein>
    <recommendedName>
        <fullName evidence="5">Serine/threonine protein phosphatase</fullName>
    </recommendedName>
</protein>
<evidence type="ECO:0000259" key="1">
    <source>
        <dbReference type="Pfam" id="PF00149"/>
    </source>
</evidence>
<evidence type="ECO:0000259" key="2">
    <source>
        <dbReference type="Pfam" id="PF09511"/>
    </source>
</evidence>
<dbReference type="Pfam" id="PF13671">
    <property type="entry name" value="AAA_33"/>
    <property type="match status" value="1"/>
</dbReference>